<dbReference type="Proteomes" id="UP001501470">
    <property type="component" value="Unassembled WGS sequence"/>
</dbReference>
<proteinExistence type="predicted"/>
<accession>A0ABN2BGW4</accession>
<dbReference type="EMBL" id="BAAAQD010000015">
    <property type="protein sequence ID" value="GAA1539385.1"/>
    <property type="molecule type" value="Genomic_DNA"/>
</dbReference>
<keyword evidence="1" id="KW-0472">Membrane</keyword>
<name>A0ABN2BGW4_9ACTN</name>
<reference evidence="2 3" key="1">
    <citation type="journal article" date="2019" name="Int. J. Syst. Evol. Microbiol.">
        <title>The Global Catalogue of Microorganisms (GCM) 10K type strain sequencing project: providing services to taxonomists for standard genome sequencing and annotation.</title>
        <authorList>
            <consortium name="The Broad Institute Genomics Platform"/>
            <consortium name="The Broad Institute Genome Sequencing Center for Infectious Disease"/>
            <person name="Wu L."/>
            <person name="Ma J."/>
        </authorList>
    </citation>
    <scope>NUCLEOTIDE SEQUENCE [LARGE SCALE GENOMIC DNA]</scope>
    <source>
        <strain evidence="2 3">JCM 15933</strain>
    </source>
</reference>
<feature type="transmembrane region" description="Helical" evidence="1">
    <location>
        <begin position="48"/>
        <end position="65"/>
    </location>
</feature>
<evidence type="ECO:0000256" key="1">
    <source>
        <dbReference type="SAM" id="Phobius"/>
    </source>
</evidence>
<evidence type="ECO:0000313" key="2">
    <source>
        <dbReference type="EMBL" id="GAA1539385.1"/>
    </source>
</evidence>
<keyword evidence="3" id="KW-1185">Reference proteome</keyword>
<gene>
    <name evidence="2" type="ORF">GCM10009827_068320</name>
</gene>
<feature type="transmembrane region" description="Helical" evidence="1">
    <location>
        <begin position="14"/>
        <end position="36"/>
    </location>
</feature>
<comment type="caution">
    <text evidence="2">The sequence shown here is derived from an EMBL/GenBank/DDBJ whole genome shotgun (WGS) entry which is preliminary data.</text>
</comment>
<keyword evidence="1" id="KW-0812">Transmembrane</keyword>
<keyword evidence="1" id="KW-1133">Transmembrane helix</keyword>
<protein>
    <submittedName>
        <fullName evidence="2">Uncharacterized protein</fullName>
    </submittedName>
</protein>
<evidence type="ECO:0000313" key="3">
    <source>
        <dbReference type="Proteomes" id="UP001501470"/>
    </source>
</evidence>
<sequence>MSDAPRTRPGAGDIIGRVIFGGFWSAVTLGAVIFAFSSFSGGNSGPGLGALVIAVLTGLYARYIFRGGRIRFLFF</sequence>
<organism evidence="2 3">
    <name type="scientific">Dactylosporangium maewongense</name>
    <dbReference type="NCBI Taxonomy" id="634393"/>
    <lineage>
        <taxon>Bacteria</taxon>
        <taxon>Bacillati</taxon>
        <taxon>Actinomycetota</taxon>
        <taxon>Actinomycetes</taxon>
        <taxon>Micromonosporales</taxon>
        <taxon>Micromonosporaceae</taxon>
        <taxon>Dactylosporangium</taxon>
    </lineage>
</organism>
<dbReference type="RefSeq" id="WP_344506489.1">
    <property type="nucleotide sequence ID" value="NZ_BAAAQD010000015.1"/>
</dbReference>